<proteinExistence type="inferred from homology"/>
<evidence type="ECO:0000256" key="6">
    <source>
        <dbReference type="SAM" id="SignalP"/>
    </source>
</evidence>
<dbReference type="InterPro" id="IPR036188">
    <property type="entry name" value="FAD/NAD-bd_sf"/>
</dbReference>
<dbReference type="Pfam" id="PF05199">
    <property type="entry name" value="GMC_oxred_C"/>
    <property type="match status" value="1"/>
</dbReference>
<name>A0A226DFX2_FOLCA</name>
<feature type="binding site" evidence="5">
    <location>
        <position position="265"/>
    </location>
    <ligand>
        <name>FAD</name>
        <dbReference type="ChEBI" id="CHEBI:57692"/>
    </ligand>
</feature>
<sequence>MRLASFVLASISLLVQQDAEKYKQDDYLRTKAELDPDLSLPRVKTYDFIVVGGGTAGCLVAGRLSEHHNVLLLESGGTPVPTTANPFLNEFVATNPAINNIFESVPQFNFDQEGGGIVKSHTGRMLGGSGSHNGNFYNRGSPRDYDNYALLTGDPTWRYETVLNHFKSYENFIGDLIQEDSRNEFYATGGLLTVNTDMPPILPAWFQAAAELGYPTGDPNGNQTESFTPAAMSVENGERESTYTAFIKPFESTRTSLTVMRYSEVEQILINERKAAYGVIYKRHGIPQIAHALKEVIVSAGTISSPLLLMKSGIGPEAALNAAGIPVEINLPGVGKNLRDHSAVVLRFTAQNANPALLPRITDMEAAIAAYQEANRTGFLTRLDVGPQAFISSSRAKANGEANWPDHQIVFAQHGLIDDGTTNVALALQIILNRAESVGEIGFNSTNYLNGERDDKNLALIDFKLFTVLSDMEVMIEGIRLGLQIMENTTSFQQMNVAYTESTPEACQGIPYRSNQYWMCYVQQRGYSWLHIVGTCSMGLPGNPMTVVDSHYKVLGIAGLRVIDASVMPRTTNANLNGGVILVAEKGAQMILEEHNEAKKN</sequence>
<dbReference type="PIRSF" id="PIRSF000137">
    <property type="entry name" value="Alcohol_oxidase"/>
    <property type="match status" value="1"/>
</dbReference>
<evidence type="ECO:0000256" key="2">
    <source>
        <dbReference type="ARBA" id="ARBA00010790"/>
    </source>
</evidence>
<dbReference type="PANTHER" id="PTHR11552:SF147">
    <property type="entry name" value="CHOLINE DEHYDROGENASE, MITOCHONDRIAL"/>
    <property type="match status" value="1"/>
</dbReference>
<dbReference type="OrthoDB" id="7776036at2759"/>
<dbReference type="InterPro" id="IPR007867">
    <property type="entry name" value="GMC_OxRtase_C"/>
</dbReference>
<evidence type="ECO:0000256" key="5">
    <source>
        <dbReference type="PIRSR" id="PIRSR000137-2"/>
    </source>
</evidence>
<evidence type="ECO:0000256" key="3">
    <source>
        <dbReference type="ARBA" id="ARBA00022630"/>
    </source>
</evidence>
<evidence type="ECO:0000256" key="1">
    <source>
        <dbReference type="ARBA" id="ARBA00001974"/>
    </source>
</evidence>
<dbReference type="AlphaFoldDB" id="A0A226DFX2"/>
<evidence type="ECO:0000313" key="8">
    <source>
        <dbReference type="EMBL" id="OXA44475.1"/>
    </source>
</evidence>
<keyword evidence="3" id="KW-0285">Flavoprotein</keyword>
<dbReference type="InterPro" id="IPR000172">
    <property type="entry name" value="GMC_OxRdtase_N"/>
</dbReference>
<dbReference type="STRING" id="158441.A0A226DFX2"/>
<keyword evidence="4 5" id="KW-0274">FAD</keyword>
<keyword evidence="9" id="KW-1185">Reference proteome</keyword>
<comment type="similarity">
    <text evidence="2">Belongs to the GMC oxidoreductase family.</text>
</comment>
<dbReference type="PROSITE" id="PS00624">
    <property type="entry name" value="GMC_OXRED_2"/>
    <property type="match status" value="1"/>
</dbReference>
<comment type="caution">
    <text evidence="8">The sequence shown here is derived from an EMBL/GenBank/DDBJ whole genome shotgun (WGS) entry which is preliminary data.</text>
</comment>
<dbReference type="Gene3D" id="3.30.560.10">
    <property type="entry name" value="Glucose Oxidase, domain 3"/>
    <property type="match status" value="1"/>
</dbReference>
<reference evidence="8 9" key="1">
    <citation type="submission" date="2015-12" db="EMBL/GenBank/DDBJ databases">
        <title>The genome of Folsomia candida.</title>
        <authorList>
            <person name="Faddeeva A."/>
            <person name="Derks M.F."/>
            <person name="Anvar Y."/>
            <person name="Smit S."/>
            <person name="Van Straalen N."/>
            <person name="Roelofs D."/>
        </authorList>
    </citation>
    <scope>NUCLEOTIDE SEQUENCE [LARGE SCALE GENOMIC DNA]</scope>
    <source>
        <strain evidence="8 9">VU population</strain>
        <tissue evidence="8">Whole body</tissue>
    </source>
</reference>
<feature type="domain" description="Glucose-methanol-choline oxidoreductase N-terminal" evidence="7">
    <location>
        <begin position="301"/>
        <end position="315"/>
    </location>
</feature>
<dbReference type="Proteomes" id="UP000198287">
    <property type="component" value="Unassembled WGS sequence"/>
</dbReference>
<dbReference type="SUPFAM" id="SSF54373">
    <property type="entry name" value="FAD-linked reductases, C-terminal domain"/>
    <property type="match status" value="1"/>
</dbReference>
<dbReference type="GO" id="GO:0016614">
    <property type="term" value="F:oxidoreductase activity, acting on CH-OH group of donors"/>
    <property type="evidence" value="ECO:0007669"/>
    <property type="project" value="InterPro"/>
</dbReference>
<dbReference type="SUPFAM" id="SSF51905">
    <property type="entry name" value="FAD/NAD(P)-binding domain"/>
    <property type="match status" value="1"/>
</dbReference>
<organism evidence="8 9">
    <name type="scientific">Folsomia candida</name>
    <name type="common">Springtail</name>
    <dbReference type="NCBI Taxonomy" id="158441"/>
    <lineage>
        <taxon>Eukaryota</taxon>
        <taxon>Metazoa</taxon>
        <taxon>Ecdysozoa</taxon>
        <taxon>Arthropoda</taxon>
        <taxon>Hexapoda</taxon>
        <taxon>Collembola</taxon>
        <taxon>Entomobryomorpha</taxon>
        <taxon>Isotomoidea</taxon>
        <taxon>Isotomidae</taxon>
        <taxon>Proisotominae</taxon>
        <taxon>Folsomia</taxon>
    </lineage>
</organism>
<dbReference type="Pfam" id="PF00732">
    <property type="entry name" value="GMC_oxred_N"/>
    <property type="match status" value="1"/>
</dbReference>
<accession>A0A226DFX2</accession>
<keyword evidence="6" id="KW-0732">Signal</keyword>
<comment type="cofactor">
    <cofactor evidence="1 5">
        <name>FAD</name>
        <dbReference type="ChEBI" id="CHEBI:57692"/>
    </cofactor>
</comment>
<feature type="signal peptide" evidence="6">
    <location>
        <begin position="1"/>
        <end position="19"/>
    </location>
</feature>
<feature type="chain" id="PRO_5012850166" evidence="6">
    <location>
        <begin position="20"/>
        <end position="601"/>
    </location>
</feature>
<evidence type="ECO:0000259" key="7">
    <source>
        <dbReference type="PROSITE" id="PS00624"/>
    </source>
</evidence>
<dbReference type="EMBL" id="LNIX01000019">
    <property type="protein sequence ID" value="OXA44475.1"/>
    <property type="molecule type" value="Genomic_DNA"/>
</dbReference>
<dbReference type="Gene3D" id="3.50.50.60">
    <property type="entry name" value="FAD/NAD(P)-binding domain"/>
    <property type="match status" value="1"/>
</dbReference>
<protein>
    <submittedName>
        <fullName evidence="8">Glucose dehydrogenase [FAD, quinone]</fullName>
    </submittedName>
</protein>
<dbReference type="InterPro" id="IPR012132">
    <property type="entry name" value="GMC_OxRdtase"/>
</dbReference>
<dbReference type="PANTHER" id="PTHR11552">
    <property type="entry name" value="GLUCOSE-METHANOL-CHOLINE GMC OXIDOREDUCTASE"/>
    <property type="match status" value="1"/>
</dbReference>
<dbReference type="GO" id="GO:0050660">
    <property type="term" value="F:flavin adenine dinucleotide binding"/>
    <property type="evidence" value="ECO:0007669"/>
    <property type="project" value="InterPro"/>
</dbReference>
<evidence type="ECO:0000256" key="4">
    <source>
        <dbReference type="ARBA" id="ARBA00022827"/>
    </source>
</evidence>
<evidence type="ECO:0000313" key="9">
    <source>
        <dbReference type="Proteomes" id="UP000198287"/>
    </source>
</evidence>
<gene>
    <name evidence="8" type="ORF">Fcan01_20796</name>
</gene>